<dbReference type="EMBL" id="CAUJNA010000424">
    <property type="protein sequence ID" value="CAJ1376864.1"/>
    <property type="molecule type" value="Genomic_DNA"/>
</dbReference>
<dbReference type="AlphaFoldDB" id="A0AA36HWX9"/>
<evidence type="ECO:0000256" key="1">
    <source>
        <dbReference type="SAM" id="MobiDB-lite"/>
    </source>
</evidence>
<organism evidence="2 3">
    <name type="scientific">Effrenium voratum</name>
    <dbReference type="NCBI Taxonomy" id="2562239"/>
    <lineage>
        <taxon>Eukaryota</taxon>
        <taxon>Sar</taxon>
        <taxon>Alveolata</taxon>
        <taxon>Dinophyceae</taxon>
        <taxon>Suessiales</taxon>
        <taxon>Symbiodiniaceae</taxon>
        <taxon>Effrenium</taxon>
    </lineage>
</organism>
<proteinExistence type="predicted"/>
<feature type="compositionally biased region" description="Polar residues" evidence="1">
    <location>
        <begin position="39"/>
        <end position="53"/>
    </location>
</feature>
<comment type="caution">
    <text evidence="2">The sequence shown here is derived from an EMBL/GenBank/DDBJ whole genome shotgun (WGS) entry which is preliminary data.</text>
</comment>
<dbReference type="Proteomes" id="UP001178507">
    <property type="component" value="Unassembled WGS sequence"/>
</dbReference>
<reference evidence="2" key="1">
    <citation type="submission" date="2023-08" db="EMBL/GenBank/DDBJ databases">
        <authorList>
            <person name="Chen Y."/>
            <person name="Shah S."/>
            <person name="Dougan E. K."/>
            <person name="Thang M."/>
            <person name="Chan C."/>
        </authorList>
    </citation>
    <scope>NUCLEOTIDE SEQUENCE</scope>
</reference>
<feature type="region of interest" description="Disordered" evidence="1">
    <location>
        <begin position="37"/>
        <end position="59"/>
    </location>
</feature>
<evidence type="ECO:0000313" key="3">
    <source>
        <dbReference type="Proteomes" id="UP001178507"/>
    </source>
</evidence>
<protein>
    <submittedName>
        <fullName evidence="2">Uncharacterized protein</fullName>
    </submittedName>
</protein>
<name>A0AA36HWX9_9DINO</name>
<accession>A0AA36HWX9</accession>
<evidence type="ECO:0000313" key="2">
    <source>
        <dbReference type="EMBL" id="CAJ1376864.1"/>
    </source>
</evidence>
<keyword evidence="3" id="KW-1185">Reference proteome</keyword>
<gene>
    <name evidence="2" type="ORF">EVOR1521_LOCUS5813</name>
</gene>
<sequence length="257" mass="28609">MARLRLLLGAFGFCPRRARSLPLKEDLEDAEEGLHICNSPATEENQRSATAGSENAAEHGSMLAQLERAEDLHQRMQEPLSLLSGELDVLAKVWESQRLLRPLQRDPKAESKVKLQQQMQEIIANWTSDQKVVGQLEAILMQEGTENLLNQATRAAAQELLTVTTSVRQRLQQRAELRQLLEADAPQAADTASRLLQDGALQGRALLEYKLRRCLALPMTVECTMSFPDVGQEFVNNHSSFAGRTIPSHLSSFSADQ</sequence>